<evidence type="ECO:0000313" key="3">
    <source>
        <dbReference type="Proteomes" id="UP001603978"/>
    </source>
</evidence>
<accession>A0ABW7ADP7</accession>
<feature type="domain" description="Putative restriction endonuclease" evidence="1">
    <location>
        <begin position="17"/>
        <end position="168"/>
    </location>
</feature>
<comment type="caution">
    <text evidence="2">The sequence shown here is derived from an EMBL/GenBank/DDBJ whole genome shotgun (WGS) entry which is preliminary data.</text>
</comment>
<dbReference type="SUPFAM" id="SSF52980">
    <property type="entry name" value="Restriction endonuclease-like"/>
    <property type="match status" value="1"/>
</dbReference>
<name>A0ABW7ADP7_9ACTN</name>
<gene>
    <name evidence="2" type="ORF">ACFLIM_15715</name>
</gene>
<keyword evidence="2" id="KW-0378">Hydrolase</keyword>
<dbReference type="CDD" id="cd06260">
    <property type="entry name" value="DUF820-like"/>
    <property type="match status" value="1"/>
</dbReference>
<dbReference type="EMBL" id="JBICRM010000008">
    <property type="protein sequence ID" value="MFG1704636.1"/>
    <property type="molecule type" value="Genomic_DNA"/>
</dbReference>
<dbReference type="Gene3D" id="3.90.1570.10">
    <property type="entry name" value="tt1808, chain A"/>
    <property type="match status" value="1"/>
</dbReference>
<dbReference type="InterPro" id="IPR012296">
    <property type="entry name" value="Nuclease_put_TT1808"/>
</dbReference>
<sequence>MVGPLEERFRTVRDLLPEYRVETTKGRIVVNESGTWQHNTILSQLLFQIVGAAAERGWEIWPNITVHLGQHADRFVPDLAVVPRFPRMAEEHAVLGDSTLLLVDVVSAGSTYDDYYVKPNGYAPAGVPLYLVVDPFRRSVRLHSEPGGGKYGRETEANAGEPLFLPPPWGFALDTGKLLGADE</sequence>
<reference evidence="2 3" key="1">
    <citation type="submission" date="2024-10" db="EMBL/GenBank/DDBJ databases">
        <authorList>
            <person name="Topkara A.R."/>
            <person name="Saygin H."/>
        </authorList>
    </citation>
    <scope>NUCLEOTIDE SEQUENCE [LARGE SCALE GENOMIC DNA]</scope>
    <source>
        <strain evidence="2 3">M3C6</strain>
    </source>
</reference>
<dbReference type="RefSeq" id="WP_393165858.1">
    <property type="nucleotide sequence ID" value="NZ_JBICRM010000008.1"/>
</dbReference>
<evidence type="ECO:0000259" key="1">
    <source>
        <dbReference type="Pfam" id="PF05685"/>
    </source>
</evidence>
<dbReference type="PANTHER" id="PTHR35400:SF3">
    <property type="entry name" value="SLL1072 PROTEIN"/>
    <property type="match status" value="1"/>
</dbReference>
<dbReference type="InterPro" id="IPR008538">
    <property type="entry name" value="Uma2"/>
</dbReference>
<evidence type="ECO:0000313" key="2">
    <source>
        <dbReference type="EMBL" id="MFG1704636.1"/>
    </source>
</evidence>
<dbReference type="InterPro" id="IPR011335">
    <property type="entry name" value="Restrct_endonuc-II-like"/>
</dbReference>
<keyword evidence="2" id="KW-0255">Endonuclease</keyword>
<protein>
    <submittedName>
        <fullName evidence="2">Uma2 family endonuclease</fullName>
    </submittedName>
</protein>
<dbReference type="Pfam" id="PF05685">
    <property type="entry name" value="Uma2"/>
    <property type="match status" value="1"/>
</dbReference>
<proteinExistence type="predicted"/>
<dbReference type="GO" id="GO:0004519">
    <property type="term" value="F:endonuclease activity"/>
    <property type="evidence" value="ECO:0007669"/>
    <property type="project" value="UniProtKB-KW"/>
</dbReference>
<dbReference type="Proteomes" id="UP001603978">
    <property type="component" value="Unassembled WGS sequence"/>
</dbReference>
<dbReference type="PANTHER" id="PTHR35400">
    <property type="entry name" value="SLR1083 PROTEIN"/>
    <property type="match status" value="1"/>
</dbReference>
<organism evidence="2 3">
    <name type="scientific">Nonomuraea marmarensis</name>
    <dbReference type="NCBI Taxonomy" id="3351344"/>
    <lineage>
        <taxon>Bacteria</taxon>
        <taxon>Bacillati</taxon>
        <taxon>Actinomycetota</taxon>
        <taxon>Actinomycetes</taxon>
        <taxon>Streptosporangiales</taxon>
        <taxon>Streptosporangiaceae</taxon>
        <taxon>Nonomuraea</taxon>
    </lineage>
</organism>
<keyword evidence="2" id="KW-0540">Nuclease</keyword>
<keyword evidence="3" id="KW-1185">Reference proteome</keyword>